<dbReference type="AlphaFoldDB" id="A0A6I6DBS5"/>
<reference evidence="2" key="1">
    <citation type="journal article" date="2019" name="Microbiology">
        <title>Complete Genome Sequence of an Uncultured Bacterium of the Candidate Phylum Bipolaricaulota.</title>
        <authorList>
            <person name="Kadnikov V.V."/>
            <person name="Mardanov A.V."/>
            <person name="Beletsky A.V."/>
            <person name="Frank Y.A."/>
            <person name="Karnachuk O.V."/>
            <person name="Ravin N.V."/>
        </authorList>
    </citation>
    <scope>NUCLEOTIDE SEQUENCE [LARGE SCALE GENOMIC DNA]</scope>
</reference>
<dbReference type="EMBL" id="CP046457">
    <property type="protein sequence ID" value="QGT98845.1"/>
    <property type="molecule type" value="Genomic_DNA"/>
</dbReference>
<keyword evidence="2" id="KW-1185">Reference proteome</keyword>
<evidence type="ECO:0000313" key="2">
    <source>
        <dbReference type="Proteomes" id="UP000426444"/>
    </source>
</evidence>
<name>A0A6I6DBS5_9FIRM</name>
<sequence length="213" mass="25460">MNYIKDLKENSPESYRVFYFKYSKILNDYYNIYLTEFTCGFDDLINHLLFNPKLVNKITNGSITYDLFPTHMHEYIIKVFGGCINYETIEQLKDIFHPSLTEDIPRPRLEEIVYKYEDSNPYKEQGLKTHFERIGRYSFVTRLQSIRYLTKNKAKNDRVEFIRPDLLGGIFTNKQKSIYYYIFLTEAEESKAKNACRILNRTLYSSTKSKDIF</sequence>
<proteinExistence type="predicted"/>
<dbReference type="Proteomes" id="UP000426444">
    <property type="component" value="Chromosome"/>
</dbReference>
<gene>
    <name evidence="1" type="ORF">SYNTR_0252</name>
</gene>
<dbReference type="KEGG" id="salq:SYNTR_0252"/>
<accession>A0A6I6DBS5</accession>
<evidence type="ECO:0000313" key="1">
    <source>
        <dbReference type="EMBL" id="QGT98845.1"/>
    </source>
</evidence>
<protein>
    <submittedName>
        <fullName evidence="1">Uncharacterized protein</fullName>
    </submittedName>
</protein>
<organism evidence="1 2">
    <name type="scientific">Candidatus Syntrophocurvum alkaliphilum</name>
    <dbReference type="NCBI Taxonomy" id="2293317"/>
    <lineage>
        <taxon>Bacteria</taxon>
        <taxon>Bacillati</taxon>
        <taxon>Bacillota</taxon>
        <taxon>Clostridia</taxon>
        <taxon>Eubacteriales</taxon>
        <taxon>Syntrophomonadaceae</taxon>
        <taxon>Candidatus Syntrophocurvum</taxon>
    </lineage>
</organism>